<evidence type="ECO:0000256" key="1">
    <source>
        <dbReference type="ARBA" id="ARBA00004370"/>
    </source>
</evidence>
<sequence length="350" mass="40398">MLSKTDIYELVTSLHDNYELSGVVFAKEKYNVMHEAGYGFSNRADELNNNVNTRFNIGNGGKIFTSIAISQLVEKGYFTFHSLLKDCLHYTFPHFDENITIHQLLTHTSGIPDYYDKDTLGDYEELWKDKPTYAFQQLKDFLPLFENGEMMHQPGERFYYNNAGYILLGLIIEEKTGIPFAQYVEENILDKCDMNDSGYFSMDQLPANTAIGYIDDEEKDSWRTNYFSLPIRGGADGGAYVTAPDMVKFWECLFKNKLLSREYTKKILEPYIKITSKEHYGYGLRITKMYNTVFKYHIKGYAPGVSFQASYYPKFHLKLIVTSNQKIGALDVTNAIEDNLTKDISIFFTD</sequence>
<dbReference type="Gene3D" id="3.40.710.10">
    <property type="entry name" value="DD-peptidase/beta-lactamase superfamily"/>
    <property type="match status" value="1"/>
</dbReference>
<keyword evidence="2" id="KW-0472">Membrane</keyword>
<evidence type="ECO:0000313" key="5">
    <source>
        <dbReference type="Proteomes" id="UP000001401"/>
    </source>
</evidence>
<dbReference type="RefSeq" id="WP_013487347.1">
    <property type="nucleotide sequence ID" value="NC_014829.1"/>
</dbReference>
<dbReference type="SUPFAM" id="SSF56601">
    <property type="entry name" value="beta-lactamase/transpeptidase-like"/>
    <property type="match status" value="1"/>
</dbReference>
<dbReference type="eggNOG" id="COG1680">
    <property type="taxonomic scope" value="Bacteria"/>
</dbReference>
<dbReference type="Proteomes" id="UP000001401">
    <property type="component" value="Chromosome"/>
</dbReference>
<gene>
    <name evidence="4" type="ordered locus">Bcell_0725</name>
</gene>
<dbReference type="InterPro" id="IPR001466">
    <property type="entry name" value="Beta-lactam-related"/>
</dbReference>
<keyword evidence="5" id="KW-1185">Reference proteome</keyword>
<dbReference type="InterPro" id="IPR012338">
    <property type="entry name" value="Beta-lactam/transpept-like"/>
</dbReference>
<dbReference type="STRING" id="649639.Bcell_0725"/>
<evidence type="ECO:0000313" key="4">
    <source>
        <dbReference type="EMBL" id="ADU29006.1"/>
    </source>
</evidence>
<accession>E6U002</accession>
<dbReference type="InterPro" id="IPR050491">
    <property type="entry name" value="AmpC-like"/>
</dbReference>
<proteinExistence type="predicted"/>
<comment type="subcellular location">
    <subcellularLocation>
        <location evidence="1">Membrane</location>
    </subcellularLocation>
</comment>
<dbReference type="AlphaFoldDB" id="E6U002"/>
<organism evidence="4 5">
    <name type="scientific">Evansella cellulosilytica (strain ATCC 21833 / DSM 2522 / FERM P-1141 / JCM 9156 / N-4)</name>
    <name type="common">Bacillus cellulosilyticus</name>
    <dbReference type="NCBI Taxonomy" id="649639"/>
    <lineage>
        <taxon>Bacteria</taxon>
        <taxon>Bacillati</taxon>
        <taxon>Bacillota</taxon>
        <taxon>Bacilli</taxon>
        <taxon>Bacillales</taxon>
        <taxon>Bacillaceae</taxon>
        <taxon>Evansella</taxon>
    </lineage>
</organism>
<dbReference type="KEGG" id="bco:Bcell_0725"/>
<evidence type="ECO:0000259" key="3">
    <source>
        <dbReference type="Pfam" id="PF00144"/>
    </source>
</evidence>
<feature type="domain" description="Beta-lactamase-related" evidence="3">
    <location>
        <begin position="14"/>
        <end position="289"/>
    </location>
</feature>
<dbReference type="PANTHER" id="PTHR46825:SF11">
    <property type="entry name" value="PENICILLIN-BINDING PROTEIN 4"/>
    <property type="match status" value="1"/>
</dbReference>
<dbReference type="OrthoDB" id="9803467at2"/>
<dbReference type="PANTHER" id="PTHR46825">
    <property type="entry name" value="D-ALANYL-D-ALANINE-CARBOXYPEPTIDASE/ENDOPEPTIDASE AMPH"/>
    <property type="match status" value="1"/>
</dbReference>
<reference evidence="4" key="1">
    <citation type="submission" date="2010-12" db="EMBL/GenBank/DDBJ databases">
        <title>Complete sequence of Bacillus cellulosilyticus DSM 2522.</title>
        <authorList>
            <consortium name="US DOE Joint Genome Institute"/>
            <person name="Lucas S."/>
            <person name="Copeland A."/>
            <person name="Lapidus A."/>
            <person name="Cheng J.-F."/>
            <person name="Bruce D."/>
            <person name="Goodwin L."/>
            <person name="Pitluck S."/>
            <person name="Chertkov O."/>
            <person name="Detter J.C."/>
            <person name="Han C."/>
            <person name="Tapia R."/>
            <person name="Land M."/>
            <person name="Hauser L."/>
            <person name="Jeffries C."/>
            <person name="Kyrpides N."/>
            <person name="Ivanova N."/>
            <person name="Mikhailova N."/>
            <person name="Brumm P."/>
            <person name="Mead D."/>
            <person name="Woyke T."/>
        </authorList>
    </citation>
    <scope>NUCLEOTIDE SEQUENCE [LARGE SCALE GENOMIC DNA]</scope>
    <source>
        <strain evidence="4">DSM 2522</strain>
    </source>
</reference>
<evidence type="ECO:0000256" key="2">
    <source>
        <dbReference type="ARBA" id="ARBA00023136"/>
    </source>
</evidence>
<name>E6U002_EVAC2</name>
<dbReference type="Pfam" id="PF00144">
    <property type="entry name" value="Beta-lactamase"/>
    <property type="match status" value="1"/>
</dbReference>
<dbReference type="EMBL" id="CP002394">
    <property type="protein sequence ID" value="ADU29006.1"/>
    <property type="molecule type" value="Genomic_DNA"/>
</dbReference>
<protein>
    <submittedName>
        <fullName evidence="4">Beta-lactamase</fullName>
    </submittedName>
</protein>
<dbReference type="GO" id="GO:0016020">
    <property type="term" value="C:membrane"/>
    <property type="evidence" value="ECO:0007669"/>
    <property type="project" value="UniProtKB-SubCell"/>
</dbReference>
<dbReference type="HOGENOM" id="CLU_020027_0_3_9"/>